<dbReference type="InterPro" id="IPR017937">
    <property type="entry name" value="Thioredoxin_CS"/>
</dbReference>
<dbReference type="InterPro" id="IPR036249">
    <property type="entry name" value="Thioredoxin-like_sf"/>
</dbReference>
<dbReference type="GO" id="GO:0005737">
    <property type="term" value="C:cytoplasm"/>
    <property type="evidence" value="ECO:0007669"/>
    <property type="project" value="TreeGrafter"/>
</dbReference>
<evidence type="ECO:0000256" key="3">
    <source>
        <dbReference type="ARBA" id="ARBA00022982"/>
    </source>
</evidence>
<dbReference type="FunFam" id="3.40.30.10:FF:000001">
    <property type="entry name" value="Thioredoxin"/>
    <property type="match status" value="1"/>
</dbReference>
<keyword evidence="3" id="KW-0249">Electron transport</keyword>
<dbReference type="PROSITE" id="PS00194">
    <property type="entry name" value="THIOREDOXIN_1"/>
    <property type="match status" value="1"/>
</dbReference>
<accession>A0A1D1YSQ7</accession>
<reference evidence="7" key="1">
    <citation type="submission" date="2015-07" db="EMBL/GenBank/DDBJ databases">
        <title>Transcriptome Assembly of Anthurium amnicola.</title>
        <authorList>
            <person name="Suzuki J."/>
        </authorList>
    </citation>
    <scope>NUCLEOTIDE SEQUENCE</scope>
</reference>
<name>A0A1D1YSQ7_9ARAE</name>
<evidence type="ECO:0000256" key="2">
    <source>
        <dbReference type="ARBA" id="ARBA00022946"/>
    </source>
</evidence>
<protein>
    <submittedName>
        <fullName evidence="7">Thioredoxin M3, chloroplastic</fullName>
    </submittedName>
</protein>
<dbReference type="NCBIfam" id="TIGR01068">
    <property type="entry name" value="thioredoxin"/>
    <property type="match status" value="1"/>
</dbReference>
<dbReference type="InterPro" id="IPR005746">
    <property type="entry name" value="Thioredoxin"/>
</dbReference>
<gene>
    <name evidence="7" type="primary">Os04g0430800_0</name>
    <name evidence="7" type="ORF">g.32138</name>
</gene>
<evidence type="ECO:0000256" key="5">
    <source>
        <dbReference type="ARBA" id="ARBA00023284"/>
    </source>
</evidence>
<keyword evidence="4" id="KW-1015">Disulfide bond</keyword>
<dbReference type="PRINTS" id="PR00421">
    <property type="entry name" value="THIOREDOXIN"/>
</dbReference>
<evidence type="ECO:0000256" key="1">
    <source>
        <dbReference type="ARBA" id="ARBA00022448"/>
    </source>
</evidence>
<dbReference type="GO" id="GO:0015035">
    <property type="term" value="F:protein-disulfide reductase activity"/>
    <property type="evidence" value="ECO:0007669"/>
    <property type="project" value="InterPro"/>
</dbReference>
<dbReference type="PANTHER" id="PTHR45663">
    <property type="entry name" value="GEO12009P1"/>
    <property type="match status" value="1"/>
</dbReference>
<proteinExistence type="predicted"/>
<dbReference type="InterPro" id="IPR013766">
    <property type="entry name" value="Thioredoxin_domain"/>
</dbReference>
<sequence length="204" mass="22800">MACLFPFSSPNPTSDVTMATAYPAPLCLSCASFMAKSPCTCPSACGHRILVPSRLNSQLCVEEDYTFAGRPFHPSSSFRNKVERDRSTRRVFCRHPRTTEMVTANTWMVSILHNESLVLVEFWASWCGPCQMVDRVIDEIAQEYDGRIKCFKLDTDKYPQVAADHGIERIPTVLLFKNGETLKSITGTMPKSVYVAAIESFLAS</sequence>
<evidence type="ECO:0000313" key="7">
    <source>
        <dbReference type="EMBL" id="JAT57649.1"/>
    </source>
</evidence>
<evidence type="ECO:0000259" key="6">
    <source>
        <dbReference type="PROSITE" id="PS51352"/>
    </source>
</evidence>
<feature type="domain" description="Thioredoxin" evidence="6">
    <location>
        <begin position="50"/>
        <end position="203"/>
    </location>
</feature>
<dbReference type="PANTHER" id="PTHR45663:SF21">
    <property type="entry name" value="THIOREDOXIN M3, CHLOROPLASTIC"/>
    <property type="match status" value="1"/>
</dbReference>
<keyword evidence="1" id="KW-0813">Transport</keyword>
<organism evidence="7">
    <name type="scientific">Anthurium amnicola</name>
    <dbReference type="NCBI Taxonomy" id="1678845"/>
    <lineage>
        <taxon>Eukaryota</taxon>
        <taxon>Viridiplantae</taxon>
        <taxon>Streptophyta</taxon>
        <taxon>Embryophyta</taxon>
        <taxon>Tracheophyta</taxon>
        <taxon>Spermatophyta</taxon>
        <taxon>Magnoliopsida</taxon>
        <taxon>Liliopsida</taxon>
        <taxon>Araceae</taxon>
        <taxon>Pothoideae</taxon>
        <taxon>Potheae</taxon>
        <taxon>Anthurium</taxon>
    </lineage>
</organism>
<dbReference type="AlphaFoldDB" id="A0A1D1YSQ7"/>
<dbReference type="PROSITE" id="PS51352">
    <property type="entry name" value="THIOREDOXIN_2"/>
    <property type="match status" value="1"/>
</dbReference>
<keyword evidence="2" id="KW-0809">Transit peptide</keyword>
<keyword evidence="5" id="KW-0676">Redox-active center</keyword>
<dbReference type="SUPFAM" id="SSF52833">
    <property type="entry name" value="Thioredoxin-like"/>
    <property type="match status" value="1"/>
</dbReference>
<dbReference type="EMBL" id="GDJX01010287">
    <property type="protein sequence ID" value="JAT57649.1"/>
    <property type="molecule type" value="Transcribed_RNA"/>
</dbReference>
<evidence type="ECO:0000256" key="4">
    <source>
        <dbReference type="ARBA" id="ARBA00023157"/>
    </source>
</evidence>
<dbReference type="Gene3D" id="3.40.30.10">
    <property type="entry name" value="Glutaredoxin"/>
    <property type="match status" value="1"/>
</dbReference>
<dbReference type="Pfam" id="PF00085">
    <property type="entry name" value="Thioredoxin"/>
    <property type="match status" value="1"/>
</dbReference>
<dbReference type="CDD" id="cd02947">
    <property type="entry name" value="TRX_family"/>
    <property type="match status" value="1"/>
</dbReference>